<dbReference type="InterPro" id="IPR057178">
    <property type="entry name" value="DUF7856"/>
</dbReference>
<reference evidence="2 3" key="1">
    <citation type="submission" date="2016-11" db="EMBL/GenBank/DDBJ databases">
        <authorList>
            <person name="Jaros S."/>
            <person name="Januszkiewicz K."/>
            <person name="Wedrychowicz H."/>
        </authorList>
    </citation>
    <scope>NUCLEOTIDE SEQUENCE [LARGE SCALE GENOMIC DNA]</scope>
    <source>
        <strain evidence="2 3">DSM 9297</strain>
    </source>
</reference>
<dbReference type="Proteomes" id="UP000184357">
    <property type="component" value="Unassembled WGS sequence"/>
</dbReference>
<dbReference type="EMBL" id="FQWV01000004">
    <property type="protein sequence ID" value="SHH14770.1"/>
    <property type="molecule type" value="Genomic_DNA"/>
</dbReference>
<accession>A0A1M5QM27</accession>
<gene>
    <name evidence="2" type="ORF">SAMN05443636_1953</name>
</gene>
<protein>
    <submittedName>
        <fullName evidence="2">Uncharacterized protein</fullName>
    </submittedName>
</protein>
<evidence type="ECO:0000256" key="1">
    <source>
        <dbReference type="SAM" id="Coils"/>
    </source>
</evidence>
<dbReference type="RefSeq" id="WP_073308973.1">
    <property type="nucleotide sequence ID" value="NZ_FQWV01000004.1"/>
</dbReference>
<proteinExistence type="predicted"/>
<evidence type="ECO:0000313" key="3">
    <source>
        <dbReference type="Proteomes" id="UP000184357"/>
    </source>
</evidence>
<name>A0A1M5QM27_9EURY</name>
<sequence>MNLRLRDRLARFDSSEGAAAIDLRDAPDAPGVSAALEALDLDADDPLATLTERPPPLRRALAAAARERGRDHHADDERRRIAAALEGTLDAIEDAGEASDLLAAARRRAAEAGADVDRLRERTATLRGRLAEARERTNATEGDGAGEADAAVDAIRAEFAAATRDLTEAETERHAAEQALARAVEVARSARDDRERRLRLRDALANRRRAARRDLARGVYPVFAGVIEAFHSGANVDAARCGAAVAAVGDNPSEFEGDPVVAHAAAVRIAGRSDPVIVATDRFADPTEASAWLRAPVVRVVSE</sequence>
<dbReference type="STRING" id="43928.SAMN05443636_1953"/>
<dbReference type="Pfam" id="PF25254">
    <property type="entry name" value="DUF7856"/>
    <property type="match status" value="1"/>
</dbReference>
<feature type="coiled-coil region" evidence="1">
    <location>
        <begin position="102"/>
        <end position="186"/>
    </location>
</feature>
<dbReference type="AlphaFoldDB" id="A0A1M5QM27"/>
<keyword evidence="1" id="KW-0175">Coiled coil</keyword>
<keyword evidence="3" id="KW-1185">Reference proteome</keyword>
<organism evidence="2 3">
    <name type="scientific">Halobaculum gomorrense</name>
    <dbReference type="NCBI Taxonomy" id="43928"/>
    <lineage>
        <taxon>Archaea</taxon>
        <taxon>Methanobacteriati</taxon>
        <taxon>Methanobacteriota</taxon>
        <taxon>Stenosarchaea group</taxon>
        <taxon>Halobacteria</taxon>
        <taxon>Halobacteriales</taxon>
        <taxon>Haloferacaceae</taxon>
        <taxon>Halobaculum</taxon>
    </lineage>
</organism>
<evidence type="ECO:0000313" key="2">
    <source>
        <dbReference type="EMBL" id="SHH14770.1"/>
    </source>
</evidence>